<sequence>MNNIKIIATAALFLLLVGLVGSIATFKSIGQSEQISDERVIDKDIANISISTNNSKVEIYPSNDSKTTVELSGKAAKNLKYTFSADVNGDTLNVELKEKLRKLFNFDFFATSLTLKVYVPEKQYESIQSKSNNGYIKAEKLNAGEFTIDTDNGRIQLDHIKSSTVTAKASNGMIDMNNITATSVEVKAANGKVNLKDVEGKIVGKVNNGRVSLTTNNLDRPINIESDNGEIIITTDKEPTNATIDVTVHNGKTDVFGQSNRNVVFGKGENMIKLVTHNGRITVNK</sequence>
<evidence type="ECO:0000259" key="1">
    <source>
        <dbReference type="Pfam" id="PF13349"/>
    </source>
</evidence>
<evidence type="ECO:0000313" key="2">
    <source>
        <dbReference type="EMBL" id="MBS4196812.1"/>
    </source>
</evidence>
<dbReference type="AlphaFoldDB" id="A0A942THQ8"/>
<dbReference type="Gene3D" id="2.160.20.120">
    <property type="match status" value="1"/>
</dbReference>
<dbReference type="EMBL" id="JAGYPG010000003">
    <property type="protein sequence ID" value="MBS4196812.1"/>
    <property type="molecule type" value="Genomic_DNA"/>
</dbReference>
<comment type="caution">
    <text evidence="2">The sequence shown here is derived from an EMBL/GenBank/DDBJ whole genome shotgun (WGS) entry which is preliminary data.</text>
</comment>
<name>A0A942THQ8_9BACI</name>
<dbReference type="Pfam" id="PF13349">
    <property type="entry name" value="DUF4097"/>
    <property type="match status" value="1"/>
</dbReference>
<gene>
    <name evidence="2" type="ORF">KHA97_17320</name>
</gene>
<feature type="domain" description="DUF4097" evidence="1">
    <location>
        <begin position="45"/>
        <end position="283"/>
    </location>
</feature>
<dbReference type="Proteomes" id="UP000681414">
    <property type="component" value="Unassembled WGS sequence"/>
</dbReference>
<evidence type="ECO:0000313" key="3">
    <source>
        <dbReference type="Proteomes" id="UP000681414"/>
    </source>
</evidence>
<reference evidence="2 3" key="1">
    <citation type="submission" date="2021-05" db="EMBL/GenBank/DDBJ databases">
        <title>Novel Bacillus species.</title>
        <authorList>
            <person name="Liu G."/>
        </authorList>
    </citation>
    <scope>NUCLEOTIDE SEQUENCE [LARGE SCALE GENOMIC DNA]</scope>
    <source>
        <strain evidence="3">FJAT-49780</strain>
    </source>
</reference>
<keyword evidence="3" id="KW-1185">Reference proteome</keyword>
<organism evidence="2 3">
    <name type="scientific">Lederbergia citri</name>
    <dbReference type="NCBI Taxonomy" id="2833580"/>
    <lineage>
        <taxon>Bacteria</taxon>
        <taxon>Bacillati</taxon>
        <taxon>Bacillota</taxon>
        <taxon>Bacilli</taxon>
        <taxon>Bacillales</taxon>
        <taxon>Bacillaceae</taxon>
        <taxon>Lederbergia</taxon>
    </lineage>
</organism>
<accession>A0A942THQ8</accession>
<proteinExistence type="predicted"/>
<dbReference type="InterPro" id="IPR025164">
    <property type="entry name" value="Toastrack_DUF4097"/>
</dbReference>
<protein>
    <submittedName>
        <fullName evidence="2">DUF4097 family beta strand repeat protein</fullName>
    </submittedName>
</protein>
<dbReference type="RefSeq" id="WP_213126027.1">
    <property type="nucleotide sequence ID" value="NZ_JAGYPG010000003.1"/>
</dbReference>